<evidence type="ECO:0000256" key="1">
    <source>
        <dbReference type="SAM" id="MobiDB-lite"/>
    </source>
</evidence>
<accession>A0A8T0RYR7</accession>
<dbReference type="EMBL" id="CM029046">
    <property type="protein sequence ID" value="KAG2589673.1"/>
    <property type="molecule type" value="Genomic_DNA"/>
</dbReference>
<sequence length="128" mass="14845">MGSPMGSFLDSVSEHNLESDSEERQSDSTQVEENWAIYDVIRSMVRKNTTKNFNRKRQRTSATASPGSSTPGSDDSHADDEGEGFLTAKAHYVETFENMWAKKKEFETFKENRKQERHDQILHWRRKS</sequence>
<evidence type="ECO:0000313" key="3">
    <source>
        <dbReference type="Proteomes" id="UP000823388"/>
    </source>
</evidence>
<feature type="region of interest" description="Disordered" evidence="1">
    <location>
        <begin position="1"/>
        <end position="33"/>
    </location>
</feature>
<organism evidence="2 3">
    <name type="scientific">Panicum virgatum</name>
    <name type="common">Blackwell switchgrass</name>
    <dbReference type="NCBI Taxonomy" id="38727"/>
    <lineage>
        <taxon>Eukaryota</taxon>
        <taxon>Viridiplantae</taxon>
        <taxon>Streptophyta</taxon>
        <taxon>Embryophyta</taxon>
        <taxon>Tracheophyta</taxon>
        <taxon>Spermatophyta</taxon>
        <taxon>Magnoliopsida</taxon>
        <taxon>Liliopsida</taxon>
        <taxon>Poales</taxon>
        <taxon>Poaceae</taxon>
        <taxon>PACMAD clade</taxon>
        <taxon>Panicoideae</taxon>
        <taxon>Panicodae</taxon>
        <taxon>Paniceae</taxon>
        <taxon>Panicinae</taxon>
        <taxon>Panicum</taxon>
        <taxon>Panicum sect. Hiantes</taxon>
    </lineage>
</organism>
<evidence type="ECO:0000313" key="2">
    <source>
        <dbReference type="EMBL" id="KAG2589673.1"/>
    </source>
</evidence>
<reference evidence="2" key="1">
    <citation type="submission" date="2020-05" db="EMBL/GenBank/DDBJ databases">
        <title>WGS assembly of Panicum virgatum.</title>
        <authorList>
            <person name="Lovell J.T."/>
            <person name="Jenkins J."/>
            <person name="Shu S."/>
            <person name="Juenger T.E."/>
            <person name="Schmutz J."/>
        </authorList>
    </citation>
    <scope>NUCLEOTIDE SEQUENCE</scope>
    <source>
        <strain evidence="2">AP13</strain>
    </source>
</reference>
<dbReference type="Proteomes" id="UP000823388">
    <property type="component" value="Chromosome 5N"/>
</dbReference>
<protein>
    <submittedName>
        <fullName evidence="2">Uncharacterized protein</fullName>
    </submittedName>
</protein>
<gene>
    <name evidence="2" type="ORF">PVAP13_5NG378900</name>
</gene>
<feature type="region of interest" description="Disordered" evidence="1">
    <location>
        <begin position="48"/>
        <end position="83"/>
    </location>
</feature>
<comment type="caution">
    <text evidence="2">The sequence shown here is derived from an EMBL/GenBank/DDBJ whole genome shotgun (WGS) entry which is preliminary data.</text>
</comment>
<keyword evidence="3" id="KW-1185">Reference proteome</keyword>
<dbReference type="AlphaFoldDB" id="A0A8T0RYR7"/>
<feature type="compositionally biased region" description="Low complexity" evidence="1">
    <location>
        <begin position="61"/>
        <end position="73"/>
    </location>
</feature>
<name>A0A8T0RYR7_PANVG</name>
<feature type="compositionally biased region" description="Basic and acidic residues" evidence="1">
    <location>
        <begin position="12"/>
        <end position="26"/>
    </location>
</feature>
<feature type="compositionally biased region" description="Basic residues" evidence="1">
    <location>
        <begin position="48"/>
        <end position="59"/>
    </location>
</feature>
<proteinExistence type="predicted"/>